<dbReference type="Proteomes" id="UP001371456">
    <property type="component" value="Unassembled WGS sequence"/>
</dbReference>
<evidence type="ECO:0000256" key="1">
    <source>
        <dbReference type="SAM" id="Phobius"/>
    </source>
</evidence>
<protein>
    <submittedName>
        <fullName evidence="2">Uncharacterized protein</fullName>
    </submittedName>
</protein>
<dbReference type="AlphaFoldDB" id="A0AAN8SZY5"/>
<gene>
    <name evidence="2" type="ORF">RDI58_026953</name>
</gene>
<keyword evidence="3" id="KW-1185">Reference proteome</keyword>
<feature type="transmembrane region" description="Helical" evidence="1">
    <location>
        <begin position="16"/>
        <end position="37"/>
    </location>
</feature>
<sequence>MSSIVSDTLIWEIMVVMMRAMDVRIMVIMGAVMTAMIKSRMRMRATISEENMRQMLNTR</sequence>
<organism evidence="2 3">
    <name type="scientific">Solanum bulbocastanum</name>
    <name type="common">Wild potato</name>
    <dbReference type="NCBI Taxonomy" id="147425"/>
    <lineage>
        <taxon>Eukaryota</taxon>
        <taxon>Viridiplantae</taxon>
        <taxon>Streptophyta</taxon>
        <taxon>Embryophyta</taxon>
        <taxon>Tracheophyta</taxon>
        <taxon>Spermatophyta</taxon>
        <taxon>Magnoliopsida</taxon>
        <taxon>eudicotyledons</taxon>
        <taxon>Gunneridae</taxon>
        <taxon>Pentapetalae</taxon>
        <taxon>asterids</taxon>
        <taxon>lamiids</taxon>
        <taxon>Solanales</taxon>
        <taxon>Solanaceae</taxon>
        <taxon>Solanoideae</taxon>
        <taxon>Solaneae</taxon>
        <taxon>Solanum</taxon>
    </lineage>
</organism>
<keyword evidence="1" id="KW-0472">Membrane</keyword>
<reference evidence="2 3" key="1">
    <citation type="submission" date="2024-02" db="EMBL/GenBank/DDBJ databases">
        <title>de novo genome assembly of Solanum bulbocastanum strain 11H21.</title>
        <authorList>
            <person name="Hosaka A.J."/>
        </authorList>
    </citation>
    <scope>NUCLEOTIDE SEQUENCE [LARGE SCALE GENOMIC DNA]</scope>
    <source>
        <tissue evidence="2">Young leaves</tissue>
    </source>
</reference>
<dbReference type="EMBL" id="JBANQN010000011">
    <property type="protein sequence ID" value="KAK6775952.1"/>
    <property type="molecule type" value="Genomic_DNA"/>
</dbReference>
<accession>A0AAN8SZY5</accession>
<keyword evidence="1" id="KW-0812">Transmembrane</keyword>
<name>A0AAN8SZY5_SOLBU</name>
<evidence type="ECO:0000313" key="3">
    <source>
        <dbReference type="Proteomes" id="UP001371456"/>
    </source>
</evidence>
<keyword evidence="1" id="KW-1133">Transmembrane helix</keyword>
<comment type="caution">
    <text evidence="2">The sequence shown here is derived from an EMBL/GenBank/DDBJ whole genome shotgun (WGS) entry which is preliminary data.</text>
</comment>
<proteinExistence type="predicted"/>
<evidence type="ECO:0000313" key="2">
    <source>
        <dbReference type="EMBL" id="KAK6775952.1"/>
    </source>
</evidence>